<dbReference type="STRING" id="667129.HMPREF0758_4640"/>
<sequence>MPDALSGILLLRHKTAPPAEAQQTTDTRPSMLSISQTIPCR</sequence>
<protein>
    <submittedName>
        <fullName evidence="2">Uncharacterized protein</fullName>
    </submittedName>
</protein>
<comment type="caution">
    <text evidence="2">The sequence shown here is derived from an EMBL/GenBank/DDBJ whole genome shotgun (WGS) entry which is preliminary data.</text>
</comment>
<reference evidence="2 3" key="1">
    <citation type="submission" date="2010-01" db="EMBL/GenBank/DDBJ databases">
        <authorList>
            <person name="Muzny D."/>
            <person name="Qin X."/>
            <person name="Deng J."/>
            <person name="Jiang H."/>
            <person name="Liu Y."/>
            <person name="Qu J."/>
            <person name="Song X.-Z."/>
            <person name="Zhang L."/>
            <person name="Thornton R."/>
            <person name="Coyle M."/>
            <person name="Francisco L."/>
            <person name="Jackson L."/>
            <person name="Javaid M."/>
            <person name="Korchina V."/>
            <person name="Kovar C."/>
            <person name="Mata R."/>
            <person name="Mathew T."/>
            <person name="Ngo R."/>
            <person name="Nguyen L."/>
            <person name="Nguyen N."/>
            <person name="Okwuonu G."/>
            <person name="Ongeri F."/>
            <person name="Pham C."/>
            <person name="Simmons D."/>
            <person name="Wilczek-Boney K."/>
            <person name="Hale W."/>
            <person name="Jakkamsetti A."/>
            <person name="Pham P."/>
            <person name="Ruth R."/>
            <person name="San Lucas F."/>
            <person name="Warren J."/>
            <person name="Zhang J."/>
            <person name="Zhao Z."/>
            <person name="Zhou C."/>
            <person name="Zhu D."/>
            <person name="Lee S."/>
            <person name="Bess C."/>
            <person name="Blankenburg K."/>
            <person name="Forbes L."/>
            <person name="Fu Q."/>
            <person name="Gubbala S."/>
            <person name="Hirani K."/>
            <person name="Jayaseelan J.C."/>
            <person name="Lara F."/>
            <person name="Munidasa M."/>
            <person name="Palculict T."/>
            <person name="Patil S."/>
            <person name="Pu L.-L."/>
            <person name="Saada N."/>
            <person name="Tang L."/>
            <person name="Weissenberger G."/>
            <person name="Zhu Y."/>
            <person name="Hemphill L."/>
            <person name="Shang Y."/>
            <person name="Youmans B."/>
            <person name="Ayvaz T."/>
            <person name="Ross M."/>
            <person name="Santibanez J."/>
            <person name="Aqrawi P."/>
            <person name="Gross S."/>
            <person name="Joshi V."/>
            <person name="Fowler G."/>
            <person name="Nazareth L."/>
            <person name="Reid J."/>
            <person name="Worley K."/>
            <person name="Petrosino J."/>
            <person name="Highlander S."/>
            <person name="Gibbs R."/>
        </authorList>
    </citation>
    <scope>NUCLEOTIDE SEQUENCE [LARGE SCALE GENOMIC DNA]</scope>
    <source>
        <strain evidence="2 3">DSM 4582</strain>
    </source>
</reference>
<dbReference type="AlphaFoldDB" id="D4E8Z0"/>
<name>D4E8Z0_SEROD</name>
<dbReference type="Proteomes" id="UP000005723">
    <property type="component" value="Unassembled WGS sequence"/>
</dbReference>
<organism evidence="2 3">
    <name type="scientific">Serratia odorifera DSM 4582</name>
    <dbReference type="NCBI Taxonomy" id="667129"/>
    <lineage>
        <taxon>Bacteria</taxon>
        <taxon>Pseudomonadati</taxon>
        <taxon>Pseudomonadota</taxon>
        <taxon>Gammaproteobacteria</taxon>
        <taxon>Enterobacterales</taxon>
        <taxon>Yersiniaceae</taxon>
        <taxon>Serratia</taxon>
    </lineage>
</organism>
<feature type="region of interest" description="Disordered" evidence="1">
    <location>
        <begin position="14"/>
        <end position="41"/>
    </location>
</feature>
<accession>D4E8Z0</accession>
<dbReference type="EMBL" id="ADBY01000058">
    <property type="protein sequence ID" value="EFE93756.1"/>
    <property type="molecule type" value="Genomic_DNA"/>
</dbReference>
<keyword evidence="3" id="KW-1185">Reference proteome</keyword>
<evidence type="ECO:0000313" key="3">
    <source>
        <dbReference type="Proteomes" id="UP000005723"/>
    </source>
</evidence>
<feature type="compositionally biased region" description="Polar residues" evidence="1">
    <location>
        <begin position="21"/>
        <end position="41"/>
    </location>
</feature>
<evidence type="ECO:0000313" key="2">
    <source>
        <dbReference type="EMBL" id="EFE93756.1"/>
    </source>
</evidence>
<proteinExistence type="predicted"/>
<evidence type="ECO:0000256" key="1">
    <source>
        <dbReference type="SAM" id="MobiDB-lite"/>
    </source>
</evidence>
<dbReference type="HOGENOM" id="CLU_3276563_0_0_6"/>
<gene>
    <name evidence="2" type="ORF">HMPREF0758_4640</name>
</gene>